<evidence type="ECO:0000256" key="1">
    <source>
        <dbReference type="SAM" id="MobiDB-lite"/>
    </source>
</evidence>
<dbReference type="Proteomes" id="UP000030672">
    <property type="component" value="Unassembled WGS sequence"/>
</dbReference>
<evidence type="ECO:0000313" key="2">
    <source>
        <dbReference type="EMBL" id="KEQ67688.1"/>
    </source>
</evidence>
<protein>
    <submittedName>
        <fullName evidence="2">Uncharacterized protein</fullName>
    </submittedName>
</protein>
<dbReference type="HOGENOM" id="CLU_672645_0_0_1"/>
<dbReference type="EMBL" id="KL584824">
    <property type="protein sequence ID" value="KEQ67688.1"/>
    <property type="molecule type" value="Genomic_DNA"/>
</dbReference>
<dbReference type="GeneID" id="63920706"/>
<feature type="region of interest" description="Disordered" evidence="1">
    <location>
        <begin position="1"/>
        <end position="26"/>
    </location>
</feature>
<gene>
    <name evidence="2" type="ORF">M437DRAFT_80330</name>
</gene>
<name>A0A074W4C8_AURM1</name>
<proteinExistence type="predicted"/>
<feature type="compositionally biased region" description="Low complexity" evidence="1">
    <location>
        <begin position="350"/>
        <end position="360"/>
    </location>
</feature>
<reference evidence="2 3" key="1">
    <citation type="journal article" date="2014" name="BMC Genomics">
        <title>Genome sequencing of four Aureobasidium pullulans varieties: biotechnological potential, stress tolerance, and description of new species.</title>
        <authorList>
            <person name="Gostin Ar C."/>
            <person name="Ohm R.A."/>
            <person name="Kogej T."/>
            <person name="Sonjak S."/>
            <person name="Turk M."/>
            <person name="Zajc J."/>
            <person name="Zalar P."/>
            <person name="Grube M."/>
            <person name="Sun H."/>
            <person name="Han J."/>
            <person name="Sharma A."/>
            <person name="Chiniquy J."/>
            <person name="Ngan C.Y."/>
            <person name="Lipzen A."/>
            <person name="Barry K."/>
            <person name="Grigoriev I.V."/>
            <person name="Gunde-Cimerman N."/>
        </authorList>
    </citation>
    <scope>NUCLEOTIDE SEQUENCE [LARGE SCALE GENOMIC DNA]</scope>
    <source>
        <strain evidence="2 3">CBS 110374</strain>
    </source>
</reference>
<keyword evidence="3" id="KW-1185">Reference proteome</keyword>
<sequence>MPMPKLFPGRTSKPPSPPFDASSFDPSTLSKDELKLMVLDPDLCLIGTKPALEDAASKHGWVRRKYTVEVSPSVLALGKNPYPGLRQSRSIPELNRDTPAYDPCQPWFGDNPLLRYLTPSKLLQLGCINTGTGIFSPISPQFRIDQEVAARVSRLRTAPGLYMGKHDGIHPIVRRSQFRLTSDYEYECLKPTLRIVTKMLEMDSVLDMLWSLGQRWTQVRGTKKIKDVYVYYTGRSTPQQRRETALELEKLVDFVHFEWGDTKNLDSVCAKTYPMDEPGLRGGITTRACRVGLDDEFRYIIAGGSALRADLYNPEAQNMSSFLPILTTMSTTQNKNSTSQLDDTAPDDSNNATNTTMTTEENSRAKIKMLETQLQASQQENTRLKKALKIEAEFREAIRKAYEKLNSPN</sequence>
<evidence type="ECO:0000313" key="3">
    <source>
        <dbReference type="Proteomes" id="UP000030672"/>
    </source>
</evidence>
<dbReference type="AlphaFoldDB" id="A0A074W4C8"/>
<feature type="compositionally biased region" description="Polar residues" evidence="1">
    <location>
        <begin position="333"/>
        <end position="342"/>
    </location>
</feature>
<accession>A0A074W4C8</accession>
<organism evidence="2 3">
    <name type="scientific">Aureobasidium melanogenum (strain CBS 110374)</name>
    <name type="common">Aureobasidium pullulans var. melanogenum</name>
    <dbReference type="NCBI Taxonomy" id="1043003"/>
    <lineage>
        <taxon>Eukaryota</taxon>
        <taxon>Fungi</taxon>
        <taxon>Dikarya</taxon>
        <taxon>Ascomycota</taxon>
        <taxon>Pezizomycotina</taxon>
        <taxon>Dothideomycetes</taxon>
        <taxon>Dothideomycetidae</taxon>
        <taxon>Dothideales</taxon>
        <taxon>Saccotheciaceae</taxon>
        <taxon>Aureobasidium</taxon>
    </lineage>
</organism>
<dbReference type="RefSeq" id="XP_040884710.1">
    <property type="nucleotide sequence ID" value="XM_041027333.1"/>
</dbReference>
<feature type="region of interest" description="Disordered" evidence="1">
    <location>
        <begin position="333"/>
        <end position="362"/>
    </location>
</feature>